<evidence type="ECO:0000313" key="2">
    <source>
        <dbReference type="EMBL" id="CAF4592792.1"/>
    </source>
</evidence>
<dbReference type="Gene3D" id="1.10.10.60">
    <property type="entry name" value="Homeodomain-like"/>
    <property type="match status" value="1"/>
</dbReference>
<dbReference type="SUPFAM" id="SSF46689">
    <property type="entry name" value="Homeodomain-like"/>
    <property type="match status" value="1"/>
</dbReference>
<dbReference type="AlphaFoldDB" id="A0A8S2Z197"/>
<gene>
    <name evidence="2" type="ORF">SRO942_LOCUS48564</name>
</gene>
<name>A0A8S2Z197_9BILA</name>
<protein>
    <recommendedName>
        <fullName evidence="1">HTH psq-type domain-containing protein</fullName>
    </recommendedName>
</protein>
<evidence type="ECO:0000259" key="1">
    <source>
        <dbReference type="Pfam" id="PF05225"/>
    </source>
</evidence>
<proteinExistence type="predicted"/>
<reference evidence="2" key="1">
    <citation type="submission" date="2021-02" db="EMBL/GenBank/DDBJ databases">
        <authorList>
            <person name="Nowell W R."/>
        </authorList>
    </citation>
    <scope>NUCLEOTIDE SEQUENCE</scope>
</reference>
<dbReference type="EMBL" id="CAJOBC010125413">
    <property type="protein sequence ID" value="CAF4592792.1"/>
    <property type="molecule type" value="Genomic_DNA"/>
</dbReference>
<dbReference type="Proteomes" id="UP000681722">
    <property type="component" value="Unassembled WGS sequence"/>
</dbReference>
<dbReference type="InterPro" id="IPR009057">
    <property type="entry name" value="Homeodomain-like_sf"/>
</dbReference>
<sequence>HRYSNDNFEAALQELSAGAQIRATAKKYNIPYSTLQEHNSAQVSRRGAERSTHFTDMEESYLVKAVTVLQQWGEPVTSRQLIQIATYYAQQLAKHKSFQCGKPGVE</sequence>
<feature type="non-terminal residue" evidence="2">
    <location>
        <position position="1"/>
    </location>
</feature>
<dbReference type="OrthoDB" id="10043687at2759"/>
<organism evidence="2 3">
    <name type="scientific">Didymodactylos carnosus</name>
    <dbReference type="NCBI Taxonomy" id="1234261"/>
    <lineage>
        <taxon>Eukaryota</taxon>
        <taxon>Metazoa</taxon>
        <taxon>Spiralia</taxon>
        <taxon>Gnathifera</taxon>
        <taxon>Rotifera</taxon>
        <taxon>Eurotatoria</taxon>
        <taxon>Bdelloidea</taxon>
        <taxon>Philodinida</taxon>
        <taxon>Philodinidae</taxon>
        <taxon>Didymodactylos</taxon>
    </lineage>
</organism>
<comment type="caution">
    <text evidence="2">The sequence shown here is derived from an EMBL/GenBank/DDBJ whole genome shotgun (WGS) entry which is preliminary data.</text>
</comment>
<evidence type="ECO:0000313" key="3">
    <source>
        <dbReference type="Proteomes" id="UP000681722"/>
    </source>
</evidence>
<dbReference type="GO" id="GO:0003677">
    <property type="term" value="F:DNA binding"/>
    <property type="evidence" value="ECO:0007669"/>
    <property type="project" value="InterPro"/>
</dbReference>
<dbReference type="InterPro" id="IPR007889">
    <property type="entry name" value="HTH_Psq"/>
</dbReference>
<accession>A0A8S2Z197</accession>
<dbReference type="Pfam" id="PF05225">
    <property type="entry name" value="HTH_psq"/>
    <property type="match status" value="1"/>
</dbReference>
<feature type="domain" description="HTH psq-type" evidence="1">
    <location>
        <begin position="4"/>
        <end position="41"/>
    </location>
</feature>